<dbReference type="EMBL" id="CAIX01000044">
    <property type="protein sequence ID" value="CCI43147.1"/>
    <property type="molecule type" value="Genomic_DNA"/>
</dbReference>
<gene>
    <name evidence="1" type="ORF">BN9_039310</name>
</gene>
<dbReference type="AlphaFoldDB" id="A0A024G9Y5"/>
<evidence type="ECO:0000313" key="1">
    <source>
        <dbReference type="EMBL" id="CCI43147.1"/>
    </source>
</evidence>
<accession>A0A024G9Y5</accession>
<organism evidence="1 2">
    <name type="scientific">Albugo candida</name>
    <dbReference type="NCBI Taxonomy" id="65357"/>
    <lineage>
        <taxon>Eukaryota</taxon>
        <taxon>Sar</taxon>
        <taxon>Stramenopiles</taxon>
        <taxon>Oomycota</taxon>
        <taxon>Peronosporomycetes</taxon>
        <taxon>Albuginales</taxon>
        <taxon>Albuginaceae</taxon>
        <taxon>Albugo</taxon>
    </lineage>
</organism>
<proteinExistence type="predicted"/>
<dbReference type="Proteomes" id="UP000053237">
    <property type="component" value="Unassembled WGS sequence"/>
</dbReference>
<comment type="caution">
    <text evidence="1">The sequence shown here is derived from an EMBL/GenBank/DDBJ whole genome shotgun (WGS) entry which is preliminary data.</text>
</comment>
<reference evidence="1 2" key="1">
    <citation type="submission" date="2012-05" db="EMBL/GenBank/DDBJ databases">
        <title>Recombination and specialization in a pathogen metapopulation.</title>
        <authorList>
            <person name="Gardiner A."/>
            <person name="Kemen E."/>
            <person name="Schultz-Larsen T."/>
            <person name="MacLean D."/>
            <person name="Van Oosterhout C."/>
            <person name="Jones J.D.G."/>
        </authorList>
    </citation>
    <scope>NUCLEOTIDE SEQUENCE [LARGE SCALE GENOMIC DNA]</scope>
    <source>
        <strain evidence="1 2">Ac Nc2</strain>
    </source>
</reference>
<name>A0A024G9Y5_9STRA</name>
<sequence>MACSTSVDAAILLELSELTSVLSAIGTSESPATTVIYNVWCARSVLSKAPFRSARVHSACKGDVSNSTIIAVATKLGSTLLLQLLLYYKLHTQLRRHIINSV</sequence>
<protein>
    <submittedName>
        <fullName evidence="1">Uncharacterized protein</fullName>
    </submittedName>
</protein>
<keyword evidence="2" id="KW-1185">Reference proteome</keyword>
<dbReference type="InParanoid" id="A0A024G9Y5"/>
<evidence type="ECO:0000313" key="2">
    <source>
        <dbReference type="Proteomes" id="UP000053237"/>
    </source>
</evidence>